<dbReference type="PROSITE" id="PS50983">
    <property type="entry name" value="FE_B12_PBP"/>
    <property type="match status" value="1"/>
</dbReference>
<comment type="caution">
    <text evidence="4">The sequence shown here is derived from an EMBL/GenBank/DDBJ whole genome shotgun (WGS) entry which is preliminary data.</text>
</comment>
<accession>A0A1V1PF40</accession>
<sequence length="288" mass="32453">MYRLIIWIILSNAVCFAQSSEMSDPNIPKNLNRIISLAPSLTESIYLLNMGEYLVGNTVYCNKPDDAKNKQRVATAVDVNIESVVRLKPDLVVATPLTDFRAIKKIKLLKIKVVTFDQPSTFNQMTRQFLELGQRLGQQQLATTIINRARKKVGKDNKDALKNVKKPKVFVQLGARPLFAATSDSFVNDLITYAQGINIAEKEKNGIYSREMVLSQNPDIILITSMGMTGEEEQKNWLGYRSLKAAQTKQVHIIDSELFCSPSVESYIDALIELIALLHPQLNWKLKP</sequence>
<dbReference type="PANTHER" id="PTHR30535">
    <property type="entry name" value="VITAMIN B12-BINDING PROTEIN"/>
    <property type="match status" value="1"/>
</dbReference>
<dbReference type="PANTHER" id="PTHR30535:SF34">
    <property type="entry name" value="MOLYBDATE-BINDING PROTEIN MOLA"/>
    <property type="match status" value="1"/>
</dbReference>
<feature type="domain" description="Fe/B12 periplasmic-binding" evidence="3">
    <location>
        <begin position="33"/>
        <end position="282"/>
    </location>
</feature>
<dbReference type="GO" id="GO:0071281">
    <property type="term" value="P:cellular response to iron ion"/>
    <property type="evidence" value="ECO:0007669"/>
    <property type="project" value="TreeGrafter"/>
</dbReference>
<dbReference type="Proteomes" id="UP000189670">
    <property type="component" value="Unassembled WGS sequence"/>
</dbReference>
<dbReference type="Pfam" id="PF01497">
    <property type="entry name" value="Peripla_BP_2"/>
    <property type="match status" value="1"/>
</dbReference>
<dbReference type="AlphaFoldDB" id="A0A1V1PF40"/>
<keyword evidence="1 2" id="KW-0732">Signal</keyword>
<dbReference type="InterPro" id="IPR002491">
    <property type="entry name" value="ABC_transptr_periplasmic_BD"/>
</dbReference>
<reference evidence="5" key="1">
    <citation type="submission" date="2012-11" db="EMBL/GenBank/DDBJ databases">
        <authorList>
            <person name="Lucero-Rivera Y.E."/>
            <person name="Tovar-Ramirez D."/>
        </authorList>
    </citation>
    <scope>NUCLEOTIDE SEQUENCE [LARGE SCALE GENOMIC DNA]</scope>
    <source>
        <strain evidence="5">Araruama</strain>
    </source>
</reference>
<proteinExistence type="predicted"/>
<feature type="chain" id="PRO_5010732175" evidence="2">
    <location>
        <begin position="18"/>
        <end position="288"/>
    </location>
</feature>
<evidence type="ECO:0000313" key="4">
    <source>
        <dbReference type="EMBL" id="ETR73497.1"/>
    </source>
</evidence>
<dbReference type="NCBIfam" id="NF038402">
    <property type="entry name" value="TroA_like"/>
    <property type="match status" value="1"/>
</dbReference>
<evidence type="ECO:0000256" key="1">
    <source>
        <dbReference type="ARBA" id="ARBA00022729"/>
    </source>
</evidence>
<gene>
    <name evidence="4" type="ORF">OMM_00917</name>
</gene>
<dbReference type="InterPro" id="IPR054828">
    <property type="entry name" value="Vit_B12_bind_prot"/>
</dbReference>
<dbReference type="InterPro" id="IPR050902">
    <property type="entry name" value="ABC_Transporter_SBP"/>
</dbReference>
<feature type="signal peptide" evidence="2">
    <location>
        <begin position="1"/>
        <end position="17"/>
    </location>
</feature>
<name>A0A1V1PF40_9BACT</name>
<organism evidence="4 5">
    <name type="scientific">Candidatus Magnetoglobus multicellularis str. Araruama</name>
    <dbReference type="NCBI Taxonomy" id="890399"/>
    <lineage>
        <taxon>Bacteria</taxon>
        <taxon>Pseudomonadati</taxon>
        <taxon>Thermodesulfobacteriota</taxon>
        <taxon>Desulfobacteria</taxon>
        <taxon>Desulfobacterales</taxon>
        <taxon>Desulfobacteraceae</taxon>
        <taxon>Candidatus Magnetoglobus</taxon>
    </lineage>
</organism>
<dbReference type="EMBL" id="ATBP01000056">
    <property type="protein sequence ID" value="ETR73497.1"/>
    <property type="molecule type" value="Genomic_DNA"/>
</dbReference>
<dbReference type="SUPFAM" id="SSF53807">
    <property type="entry name" value="Helical backbone' metal receptor"/>
    <property type="match status" value="1"/>
</dbReference>
<evidence type="ECO:0000256" key="2">
    <source>
        <dbReference type="SAM" id="SignalP"/>
    </source>
</evidence>
<dbReference type="Gene3D" id="3.40.50.1980">
    <property type="entry name" value="Nitrogenase molybdenum iron protein domain"/>
    <property type="match status" value="2"/>
</dbReference>
<evidence type="ECO:0000313" key="5">
    <source>
        <dbReference type="Proteomes" id="UP000189670"/>
    </source>
</evidence>
<evidence type="ECO:0000259" key="3">
    <source>
        <dbReference type="PROSITE" id="PS50983"/>
    </source>
</evidence>
<protein>
    <submittedName>
        <fullName evidence="4">Iron complex transport system substrate-binding protein</fullName>
    </submittedName>
</protein>